<dbReference type="OrthoDB" id="5985073at2759"/>
<feature type="non-terminal residue" evidence="1">
    <location>
        <position position="1"/>
    </location>
</feature>
<accession>A0A6A5VNI2</accession>
<protein>
    <submittedName>
        <fullName evidence="1">Uncharacterized protein</fullName>
    </submittedName>
</protein>
<dbReference type="AlphaFoldDB" id="A0A6A5VNI2"/>
<proteinExistence type="predicted"/>
<reference evidence="1" key="1">
    <citation type="journal article" date="2020" name="Stud. Mycol.">
        <title>101 Dothideomycetes genomes: a test case for predicting lifestyles and emergence of pathogens.</title>
        <authorList>
            <person name="Haridas S."/>
            <person name="Albert R."/>
            <person name="Binder M."/>
            <person name="Bloem J."/>
            <person name="Labutti K."/>
            <person name="Salamov A."/>
            <person name="Andreopoulos B."/>
            <person name="Baker S."/>
            <person name="Barry K."/>
            <person name="Bills G."/>
            <person name="Bluhm B."/>
            <person name="Cannon C."/>
            <person name="Castanera R."/>
            <person name="Culley D."/>
            <person name="Daum C."/>
            <person name="Ezra D."/>
            <person name="Gonzalez J."/>
            <person name="Henrissat B."/>
            <person name="Kuo A."/>
            <person name="Liang C."/>
            <person name="Lipzen A."/>
            <person name="Lutzoni F."/>
            <person name="Magnuson J."/>
            <person name="Mondo S."/>
            <person name="Nolan M."/>
            <person name="Ohm R."/>
            <person name="Pangilinan J."/>
            <person name="Park H.-J."/>
            <person name="Ramirez L."/>
            <person name="Alfaro M."/>
            <person name="Sun H."/>
            <person name="Tritt A."/>
            <person name="Yoshinaga Y."/>
            <person name="Zwiers L.-H."/>
            <person name="Turgeon B."/>
            <person name="Goodwin S."/>
            <person name="Spatafora J."/>
            <person name="Crous P."/>
            <person name="Grigoriev I."/>
        </authorList>
    </citation>
    <scope>NUCLEOTIDE SEQUENCE</scope>
    <source>
        <strain evidence="1">CBS 107.79</strain>
    </source>
</reference>
<keyword evidence="2" id="KW-1185">Reference proteome</keyword>
<gene>
    <name evidence="1" type="ORF">BU23DRAFT_364724</name>
</gene>
<organism evidence="1 2">
    <name type="scientific">Bimuria novae-zelandiae CBS 107.79</name>
    <dbReference type="NCBI Taxonomy" id="1447943"/>
    <lineage>
        <taxon>Eukaryota</taxon>
        <taxon>Fungi</taxon>
        <taxon>Dikarya</taxon>
        <taxon>Ascomycota</taxon>
        <taxon>Pezizomycotina</taxon>
        <taxon>Dothideomycetes</taxon>
        <taxon>Pleosporomycetidae</taxon>
        <taxon>Pleosporales</taxon>
        <taxon>Massarineae</taxon>
        <taxon>Didymosphaeriaceae</taxon>
        <taxon>Bimuria</taxon>
    </lineage>
</organism>
<feature type="non-terminal residue" evidence="1">
    <location>
        <position position="393"/>
    </location>
</feature>
<evidence type="ECO:0000313" key="2">
    <source>
        <dbReference type="Proteomes" id="UP000800036"/>
    </source>
</evidence>
<name>A0A6A5VNI2_9PLEO</name>
<dbReference type="Proteomes" id="UP000800036">
    <property type="component" value="Unassembled WGS sequence"/>
</dbReference>
<sequence>KFLRQYTAERTRYLRYVQFIPTLPKANGDRDWDDGCREKSNELLEKDEIFTRQIGSLFRTLKCLEDRVGIENIREKLQLTIFTPRRPVKDDPCRHLVCVCWRVHLLHPEMLPRLSSIHTLKFQDATDFAPSNRMYIFDDSIFHHVPSKLDLRVLIDLASKIMSLKQLECRFLTYFSGMHSTDETARHYMQDWAGPHRDTRHDFARLLDSITLPSLRRIDLNFHTRGDQFGDQREILPNLILPRQYDPFSTSLRVLSYQLETMVLQVTADQTIFWPADGTTPHWPHLKYLDVFFRAHSPSGEWYFQGPRGEGSNTSPGYEITQAHYEPMEANAIDRFYDREWHFDRELVETVPQFRIVPVNKTLRPLLVAFAKAANNMPSLRRALLRTGLEFYP</sequence>
<evidence type="ECO:0000313" key="1">
    <source>
        <dbReference type="EMBL" id="KAF1978059.1"/>
    </source>
</evidence>
<dbReference type="EMBL" id="ML976661">
    <property type="protein sequence ID" value="KAF1978059.1"/>
    <property type="molecule type" value="Genomic_DNA"/>
</dbReference>